<accession>A0A835DM26</accession>
<organism evidence="3 4">
    <name type="scientific">Tetracentron sinense</name>
    <name type="common">Spur-leaf</name>
    <dbReference type="NCBI Taxonomy" id="13715"/>
    <lineage>
        <taxon>Eukaryota</taxon>
        <taxon>Viridiplantae</taxon>
        <taxon>Streptophyta</taxon>
        <taxon>Embryophyta</taxon>
        <taxon>Tracheophyta</taxon>
        <taxon>Spermatophyta</taxon>
        <taxon>Magnoliopsida</taxon>
        <taxon>Trochodendrales</taxon>
        <taxon>Trochodendraceae</taxon>
        <taxon>Tetracentron</taxon>
    </lineage>
</organism>
<dbReference type="OMA" id="RTRNFEP"/>
<proteinExistence type="predicted"/>
<name>A0A835DM26_TETSI</name>
<gene>
    <name evidence="3" type="ORF">HHK36_005171</name>
</gene>
<dbReference type="SUPFAM" id="SSF51735">
    <property type="entry name" value="NAD(P)-binding Rossmann-fold domains"/>
    <property type="match status" value="2"/>
</dbReference>
<dbReference type="EMBL" id="JABCRI010000003">
    <property type="protein sequence ID" value="KAF8409098.1"/>
    <property type="molecule type" value="Genomic_DNA"/>
</dbReference>
<dbReference type="Gene3D" id="3.40.50.720">
    <property type="entry name" value="NAD(P)-binding Rossmann-like Domain"/>
    <property type="match status" value="2"/>
</dbReference>
<protein>
    <submittedName>
        <fullName evidence="3">Uncharacterized protein</fullName>
    </submittedName>
</protein>
<evidence type="ECO:0000259" key="2">
    <source>
        <dbReference type="Pfam" id="PF13460"/>
    </source>
</evidence>
<feature type="domain" description="NAD(P)-binding" evidence="2">
    <location>
        <begin position="138"/>
        <end position="253"/>
    </location>
</feature>
<sequence>MECCCSTKLSTPPSSALLNLQGFSSSSVGRRFSENTFHPGSLSSSHSKSFLQLNDRLKPSIYRQRSHCFSSRTSKGSIFAEAGKQGWDLGRFLKTLYFFNGPPSPAKFFEFMIEKLSSQTSSEPVKAMGTSDVILVAGATGGVGRRVVNILRKKGLPVRVLVRNEEKARRMLGPDVDLIVGDITKETTLVPEYFNGVKKVINAVSVIVGPKEGDTPDRAKYSQGIKFFEPEIKGDSPEMVEYIGMKNLISAVKRSVGLRSGKLVFGFEDKLSRELAWGALDDVVMGGVSESTFQIDPTGSENGGATGLFKGVVSTANNGGFTSVRTRNFSVPEDLSAYDGLELRLKGDGRRYKLIVRISSDWDTVGYTASFDTVKGQWQSICLPFSSLRPIFRARTVLDAPPFDPSKIVSLQACFYLYEYYTWICPLGASPSQEIPFSERGIFCRDYGVRSFQNARSEWDLSGKEKKIRMGLKIRHLQIHNQNMGEDVIRESGIPYTIVRPCALTEEPAGADLIFDQGDNITGKISREEIAHICVAALDSPYACDKTFEVKSVIPFSEPFTVDPENPPPEKDYNLYFKTLKDDITGKEVLEQSPMLV</sequence>
<evidence type="ECO:0000313" key="3">
    <source>
        <dbReference type="EMBL" id="KAF8409098.1"/>
    </source>
</evidence>
<dbReference type="Pfam" id="PF13460">
    <property type="entry name" value="NAD_binding_10"/>
    <property type="match status" value="2"/>
</dbReference>
<feature type="domain" description="NAD(P)-binding" evidence="2">
    <location>
        <begin position="482"/>
        <end position="541"/>
    </location>
</feature>
<dbReference type="InterPro" id="IPR013857">
    <property type="entry name" value="NADH-UbQ_OxRdtase-assoc_prot30"/>
</dbReference>
<evidence type="ECO:0000259" key="1">
    <source>
        <dbReference type="Pfam" id="PF08547"/>
    </source>
</evidence>
<dbReference type="InterPro" id="IPR016040">
    <property type="entry name" value="NAD(P)-bd_dom"/>
</dbReference>
<dbReference type="PANTHER" id="PTHR15020">
    <property type="entry name" value="FLAVIN REDUCTASE-RELATED"/>
    <property type="match status" value="1"/>
</dbReference>
<dbReference type="Gene3D" id="2.60.120.430">
    <property type="entry name" value="Galactose-binding lectin"/>
    <property type="match status" value="1"/>
</dbReference>
<comment type="caution">
    <text evidence="3">The sequence shown here is derived from an EMBL/GenBank/DDBJ whole genome shotgun (WGS) entry which is preliminary data.</text>
</comment>
<dbReference type="AlphaFoldDB" id="A0A835DM26"/>
<dbReference type="SUPFAM" id="SSF49785">
    <property type="entry name" value="Galactose-binding domain-like"/>
    <property type="match status" value="1"/>
</dbReference>
<dbReference type="OrthoDB" id="426386at2759"/>
<dbReference type="Proteomes" id="UP000655225">
    <property type="component" value="Unassembled WGS sequence"/>
</dbReference>
<dbReference type="PANTHER" id="PTHR15020:SF50">
    <property type="entry name" value="UPF0659 PROTEIN YMR090W"/>
    <property type="match status" value="1"/>
</dbReference>
<dbReference type="FunFam" id="3.40.50.720:FF:000377">
    <property type="entry name" value="NAD(P)-binding Rossmann-fold superfamily protein"/>
    <property type="match status" value="1"/>
</dbReference>
<feature type="domain" description="NADH:ubiquinone oxidoreductase intermediate-associated protein 30" evidence="1">
    <location>
        <begin position="273"/>
        <end position="412"/>
    </location>
</feature>
<keyword evidence="4" id="KW-1185">Reference proteome</keyword>
<dbReference type="InterPro" id="IPR036291">
    <property type="entry name" value="NAD(P)-bd_dom_sf"/>
</dbReference>
<evidence type="ECO:0000313" key="4">
    <source>
        <dbReference type="Proteomes" id="UP000655225"/>
    </source>
</evidence>
<reference evidence="3 4" key="1">
    <citation type="submission" date="2020-04" db="EMBL/GenBank/DDBJ databases">
        <title>Plant Genome Project.</title>
        <authorList>
            <person name="Zhang R.-G."/>
        </authorList>
    </citation>
    <scope>NUCLEOTIDE SEQUENCE [LARGE SCALE GENOMIC DNA]</scope>
    <source>
        <strain evidence="3">YNK0</strain>
        <tissue evidence="3">Leaf</tissue>
    </source>
</reference>
<dbReference type="Pfam" id="PF08547">
    <property type="entry name" value="CIA30"/>
    <property type="match status" value="1"/>
</dbReference>
<dbReference type="InterPro" id="IPR008979">
    <property type="entry name" value="Galactose-bd-like_sf"/>
</dbReference>